<keyword evidence="3" id="KW-1185">Reference proteome</keyword>
<keyword evidence="1" id="KW-1133">Transmembrane helix</keyword>
<evidence type="ECO:0000313" key="2">
    <source>
        <dbReference type="EMBL" id="WFN96698.1"/>
    </source>
</evidence>
<organism evidence="2 3">
    <name type="scientific">Edwardsiella ictaluri</name>
    <dbReference type="NCBI Taxonomy" id="67780"/>
    <lineage>
        <taxon>Bacteria</taxon>
        <taxon>Pseudomonadati</taxon>
        <taxon>Pseudomonadota</taxon>
        <taxon>Gammaproteobacteria</taxon>
        <taxon>Enterobacterales</taxon>
        <taxon>Hafniaceae</taxon>
        <taxon>Edwardsiella</taxon>
    </lineage>
</organism>
<keyword evidence="1" id="KW-0472">Membrane</keyword>
<feature type="transmembrane region" description="Helical" evidence="1">
    <location>
        <begin position="32"/>
        <end position="49"/>
    </location>
</feature>
<dbReference type="EMBL" id="CP092014">
    <property type="protein sequence ID" value="WFN96698.1"/>
    <property type="molecule type" value="Genomic_DNA"/>
</dbReference>
<reference evidence="2 3" key="1">
    <citation type="submission" date="2022-02" db="EMBL/GenBank/DDBJ databases">
        <title>Phenotypic, genotypic and serological characterization of Edwardsiella ictaluri from catfish and ornamental fish species.</title>
        <authorList>
            <person name="Rose D."/>
            <person name="Tekedar H.C."/>
            <person name="Waldbieser G.C."/>
            <person name="Aarattuthodi S."/>
            <person name="Griffin M.J."/>
        </authorList>
    </citation>
    <scope>NUCLEOTIDE SEQUENCE [LARGE SCALE GENOMIC DNA]</scope>
    <source>
        <strain evidence="2 3">13 TAL-140 K3</strain>
    </source>
</reference>
<dbReference type="RefSeq" id="WP_263115855.1">
    <property type="nucleotide sequence ID" value="NZ_CP106849.1"/>
</dbReference>
<gene>
    <name evidence="2" type="ORF">MAY91_00475</name>
</gene>
<proteinExistence type="predicted"/>
<evidence type="ECO:0000256" key="1">
    <source>
        <dbReference type="SAM" id="Phobius"/>
    </source>
</evidence>
<dbReference type="SUPFAM" id="SSF103473">
    <property type="entry name" value="MFS general substrate transporter"/>
    <property type="match status" value="1"/>
</dbReference>
<dbReference type="Proteomes" id="UP001222680">
    <property type="component" value="Chromosome"/>
</dbReference>
<evidence type="ECO:0000313" key="3">
    <source>
        <dbReference type="Proteomes" id="UP001222680"/>
    </source>
</evidence>
<name>A0ABY8GH64_EDWIC</name>
<dbReference type="InterPro" id="IPR036259">
    <property type="entry name" value="MFS_trans_sf"/>
</dbReference>
<protein>
    <submittedName>
        <fullName evidence="2">Uncharacterized protein</fullName>
    </submittedName>
</protein>
<dbReference type="Gene3D" id="1.20.1720.10">
    <property type="entry name" value="Multidrug resistance protein D"/>
    <property type="match status" value="1"/>
</dbReference>
<keyword evidence="1" id="KW-0812">Transmembrane</keyword>
<accession>A0ABY8GH64</accession>
<sequence>MFSKDKFSRMISLVALVMTCAPLPGGALMLRFSWHAILWAMALLVALFIRKTLSRARRQPFRLWPPDPFRRSVPPFSRVVLYLTRGFLFSGTFFQRVPLCLHRSHQHFGYYFALICPEYSVSDDLD</sequence>